<dbReference type="Pfam" id="PF12881">
    <property type="entry name" value="NUT"/>
    <property type="match status" value="1"/>
</dbReference>
<reference evidence="5" key="1">
    <citation type="submission" date="2025-08" db="UniProtKB">
        <authorList>
            <consortium name="RefSeq"/>
        </authorList>
    </citation>
    <scope>IDENTIFICATION</scope>
    <source>
        <strain evidence="5">17A/GY</strain>
        <tissue evidence="5">Liver</tissue>
    </source>
</reference>
<feature type="domain" description="Nuclear Testis protein N-terminal" evidence="3">
    <location>
        <begin position="27"/>
        <end position="739"/>
    </location>
</feature>
<dbReference type="PANTHER" id="PTHR22879">
    <property type="entry name" value="NUT FAMILY MEMBER 1"/>
    <property type="match status" value="1"/>
</dbReference>
<evidence type="ECO:0000256" key="2">
    <source>
        <dbReference type="SAM" id="MobiDB-lite"/>
    </source>
</evidence>
<organism evidence="4 5">
    <name type="scientific">Cricetulus griseus</name>
    <name type="common">Chinese hamster</name>
    <name type="synonym">Cricetulus barabensis griseus</name>
    <dbReference type="NCBI Taxonomy" id="10029"/>
    <lineage>
        <taxon>Eukaryota</taxon>
        <taxon>Metazoa</taxon>
        <taxon>Chordata</taxon>
        <taxon>Craniata</taxon>
        <taxon>Vertebrata</taxon>
        <taxon>Euteleostomi</taxon>
        <taxon>Mammalia</taxon>
        <taxon>Eutheria</taxon>
        <taxon>Euarchontoglires</taxon>
        <taxon>Glires</taxon>
        <taxon>Rodentia</taxon>
        <taxon>Myomorpha</taxon>
        <taxon>Muroidea</taxon>
        <taxon>Cricetidae</taxon>
        <taxon>Cricetinae</taxon>
        <taxon>Cricetulus</taxon>
    </lineage>
</organism>
<dbReference type="InterPro" id="IPR024310">
    <property type="entry name" value="NUT"/>
</dbReference>
<dbReference type="AlphaFoldDB" id="A0A9J7JTG5"/>
<keyword evidence="4" id="KW-1185">Reference proteome</keyword>
<feature type="region of interest" description="Disordered" evidence="2">
    <location>
        <begin position="195"/>
        <end position="214"/>
    </location>
</feature>
<proteinExistence type="inferred from homology"/>
<sequence>MDPSKQAWLLSKPVGITSEASSLGQNMTVNLDAAMSTFATLPVLPPAPQPTLQLFWEPQEPLLTGGISPWNPLVLSALPGMSLVAEDGSTTLGTAVPLNIVQIGTTGRPVQPMPNANLFLTQVSLNCNVPVTQGGVIGCPASDFMTTHEANTFINAQIASAFQNQEVLWVLGSHPPTTQPVVQLVPVQSPVNSAPPPKGAVVESGPANVQTNSTENCLSKPDSVYGNIRRWQHIKTLVQRHLSQTPDVSAFSCFLIPVLRSLAQRKPTMNVEEGLWRGLQEWQCTSNYDRMIFFEMAEKFKEFENAEEKENSRLEFENSRLEMTRSIKCQVLTTTRQDPPRFPAPEVFEEPVCNSMKIGSITDPACLPVFRHRQLQKTEATMEIPPEAMQEYMDITDWLERPPQSNTGNPTEKEQEENSEPEQEEDDFYSDAGVLSYIDELCSQKHFVDQVEDIIHPQFVAEILSSKPEIDILSLMKDLEYEEEFSVEQLVEENCMALKKKGCKRATLKPGAPQILSNASFPTVCQDAKREGHGPQRGTSAQKRSSLVPSLDHQFPGATNAEIWGPSPTVFQSSQCLPSLGDLSSTVITYGRGAHPQSPGSRCAMSLRGVSAMEEFQEALGRTIEDKEEIPSLSFLLCSHYSLVPWKLSGYLCPYTGLSDSASIPKPLSPRMRDLSPDPSSNDKSNKPALIGGLTPMAKRSNSGLGHGIFEGPLSALGLTHSLQAQKFDSLSTRKRKRKKWHCVTCGMSRQSRQSFTLPPPCTPIPKMKKKTH</sequence>
<dbReference type="KEGG" id="cge:100773844"/>
<dbReference type="PANTHER" id="PTHR22879:SF14">
    <property type="entry name" value="NUT FAMILY MEMBER 2A-RELATED"/>
    <property type="match status" value="1"/>
</dbReference>
<evidence type="ECO:0000313" key="4">
    <source>
        <dbReference type="Proteomes" id="UP001108280"/>
    </source>
</evidence>
<feature type="region of interest" description="Disordered" evidence="2">
    <location>
        <begin position="399"/>
        <end position="427"/>
    </location>
</feature>
<dbReference type="OrthoDB" id="9634453at2759"/>
<feature type="region of interest" description="Disordered" evidence="2">
    <location>
        <begin position="754"/>
        <end position="773"/>
    </location>
</feature>
<dbReference type="RefSeq" id="XP_027289801.1">
    <property type="nucleotide sequence ID" value="XM_027434000.1"/>
</dbReference>
<feature type="compositionally biased region" description="Acidic residues" evidence="2">
    <location>
        <begin position="414"/>
        <end position="427"/>
    </location>
</feature>
<evidence type="ECO:0000259" key="3">
    <source>
        <dbReference type="Pfam" id="PF12881"/>
    </source>
</evidence>
<name>A0A9J7JTG5_CRIGR</name>
<feature type="compositionally biased region" description="Polar residues" evidence="2">
    <location>
        <begin position="537"/>
        <end position="547"/>
    </location>
</feature>
<accession>A0A9J7JTG5</accession>
<comment type="similarity">
    <text evidence="1">Belongs to the NUT family.</text>
</comment>
<feature type="region of interest" description="Disordered" evidence="2">
    <location>
        <begin position="526"/>
        <end position="547"/>
    </location>
</feature>
<dbReference type="GeneID" id="100773844"/>
<feature type="region of interest" description="Disordered" evidence="2">
    <location>
        <begin position="664"/>
        <end position="697"/>
    </location>
</feature>
<protein>
    <submittedName>
        <fullName evidence="5">NUT family member 2 isoform X2</fullName>
    </submittedName>
</protein>
<gene>
    <name evidence="5" type="primary">LOC100773844</name>
</gene>
<evidence type="ECO:0000313" key="5">
    <source>
        <dbReference type="RefSeq" id="XP_027289801.1"/>
    </source>
</evidence>
<dbReference type="InterPro" id="IPR024309">
    <property type="entry name" value="NUT_N"/>
</dbReference>
<dbReference type="Proteomes" id="UP001108280">
    <property type="component" value="Unplaced"/>
</dbReference>
<evidence type="ECO:0000256" key="1">
    <source>
        <dbReference type="ARBA" id="ARBA00010586"/>
    </source>
</evidence>